<organism evidence="2 3">
    <name type="scientific">Ovis ammon polii</name>
    <dbReference type="NCBI Taxonomy" id="230172"/>
    <lineage>
        <taxon>Eukaryota</taxon>
        <taxon>Metazoa</taxon>
        <taxon>Chordata</taxon>
        <taxon>Craniata</taxon>
        <taxon>Vertebrata</taxon>
        <taxon>Euteleostomi</taxon>
        <taxon>Mammalia</taxon>
        <taxon>Eutheria</taxon>
        <taxon>Laurasiatheria</taxon>
        <taxon>Artiodactyla</taxon>
        <taxon>Ruminantia</taxon>
        <taxon>Pecora</taxon>
        <taxon>Bovidae</taxon>
        <taxon>Caprinae</taxon>
        <taxon>Ovis</taxon>
    </lineage>
</organism>
<comment type="caution">
    <text evidence="2">The sequence shown here is derived from an EMBL/GenBank/DDBJ whole genome shotgun (WGS) entry which is preliminary data.</text>
</comment>
<evidence type="ECO:0000256" key="1">
    <source>
        <dbReference type="SAM" id="MobiDB-lite"/>
    </source>
</evidence>
<reference evidence="2" key="1">
    <citation type="submission" date="2022-03" db="EMBL/GenBank/DDBJ databases">
        <title>Genomic analyses of argali, domestic sheep and their hybrids provide insights into chromosomal evolution, heterosis and genetic basis of agronomic traits.</title>
        <authorList>
            <person name="Li M."/>
        </authorList>
    </citation>
    <scope>NUCLEOTIDE SEQUENCE</scope>
    <source>
        <strain evidence="2">CAU-MHL-2022a</strain>
        <tissue evidence="2">Skin</tissue>
    </source>
</reference>
<gene>
    <name evidence="2" type="ORF">MG293_005385</name>
</gene>
<dbReference type="Proteomes" id="UP001214576">
    <property type="component" value="Unassembled WGS sequence"/>
</dbReference>
<feature type="compositionally biased region" description="Basic and acidic residues" evidence="1">
    <location>
        <begin position="405"/>
        <end position="414"/>
    </location>
</feature>
<evidence type="ECO:0000313" key="2">
    <source>
        <dbReference type="EMBL" id="KAI4545119.1"/>
    </source>
</evidence>
<accession>A0AAD4UJW0</accession>
<evidence type="ECO:0000313" key="3">
    <source>
        <dbReference type="Proteomes" id="UP001214576"/>
    </source>
</evidence>
<feature type="compositionally biased region" description="Polar residues" evidence="1">
    <location>
        <begin position="386"/>
        <end position="404"/>
    </location>
</feature>
<feature type="region of interest" description="Disordered" evidence="1">
    <location>
        <begin position="386"/>
        <end position="414"/>
    </location>
</feature>
<dbReference type="AlphaFoldDB" id="A0AAD4UJW0"/>
<proteinExistence type="predicted"/>
<name>A0AAD4UJW0_OVIAM</name>
<dbReference type="EMBL" id="JAKZEL010000003">
    <property type="protein sequence ID" value="KAI4545119.1"/>
    <property type="molecule type" value="Genomic_DNA"/>
</dbReference>
<sequence>MESKLADKILSNLHLITFRISSDGLQLYMVIFSELNYRGHNQGADAIRNTQHWKHPRNAYKPAGSLDPQDIMESSPKKHAAPVFEVFQAAYAIGNISVFKGLPKCRDPCGSPEPHNIMEERKGNISFTTGNLISSTSIDVTWNISVFKGLPKCRDSCGSPKPHNIMEERKGNISFTTGNLISSTSIDVPASFTLLSLYEHHMDISQFCGFQGLPVPWNNVTWSRIPFQLPRTPVMLMHSSILPRNAVFTLLYVSTTSNIELRSLSEFYGYRHKDEIPWLLMLSGIFQDSKDSQNIENHVAPQKLITSWQGHKGNINFTTRNLLSSTSIDVSCELSLCSHYEDQMCRYDIRNIQALEASSKHLECTALWTLITSWQVAKDIDNFNTGTVPKSNANHVPSDPCSTKTDTDYTRSTV</sequence>
<keyword evidence="3" id="KW-1185">Reference proteome</keyword>
<protein>
    <submittedName>
        <fullName evidence="2">Uncharacterized protein</fullName>
    </submittedName>
</protein>